<keyword evidence="3" id="KW-1185">Reference proteome</keyword>
<accession>A0A0N9VY83</accession>
<organism evidence="2 3">
    <name type="scientific">Acinetobacter equi</name>
    <dbReference type="NCBI Taxonomy" id="1324350"/>
    <lineage>
        <taxon>Bacteria</taxon>
        <taxon>Pseudomonadati</taxon>
        <taxon>Pseudomonadota</taxon>
        <taxon>Gammaproteobacteria</taxon>
        <taxon>Moraxellales</taxon>
        <taxon>Moraxellaceae</taxon>
        <taxon>Acinetobacter</taxon>
    </lineage>
</organism>
<dbReference type="KEGG" id="aei:AOY20_01110"/>
<evidence type="ECO:0000256" key="1">
    <source>
        <dbReference type="SAM" id="Phobius"/>
    </source>
</evidence>
<dbReference type="AlphaFoldDB" id="A0A0N9VY83"/>
<name>A0A0N9VY83_9GAMM</name>
<dbReference type="STRING" id="1324350.AOY20_01110"/>
<dbReference type="EMBL" id="CP012808">
    <property type="protein sequence ID" value="ALH94252.1"/>
    <property type="molecule type" value="Genomic_DNA"/>
</dbReference>
<sequence>MTSKYCKKCRTSLAKSNQACPNCGEKPSMMKQIMAWFCIILLFIAGLFWAFTDSEPDVTIDPTANIE</sequence>
<gene>
    <name evidence="2" type="ORF">AOY20_01110</name>
</gene>
<reference evidence="2 3" key="1">
    <citation type="journal article" date="2015" name="Int. J. Syst. Evol. Microbiol.">
        <title>Acinetobacter equi sp. nov. isolated from horse faeces.</title>
        <authorList>
            <person name="Poppel M.T."/>
            <person name="Skiebe E."/>
            <person name="Laue M."/>
            <person name="Bergmann H."/>
            <person name="Ebersberger I."/>
            <person name="Garn T."/>
            <person name="Fruth A."/>
            <person name="Baumgardt S."/>
            <person name="Busse H.J."/>
            <person name="Wilharm G."/>
        </authorList>
    </citation>
    <scope>NUCLEOTIDE SEQUENCE [LARGE SCALE GENOMIC DNA]</scope>
    <source>
        <strain evidence="2 3">114</strain>
    </source>
</reference>
<keyword evidence="1" id="KW-1133">Transmembrane helix</keyword>
<keyword evidence="1" id="KW-0812">Transmembrane</keyword>
<evidence type="ECO:0000313" key="2">
    <source>
        <dbReference type="EMBL" id="ALH94252.1"/>
    </source>
</evidence>
<proteinExistence type="predicted"/>
<protein>
    <submittedName>
        <fullName evidence="2">Uncharacterized protein</fullName>
    </submittedName>
</protein>
<keyword evidence="1" id="KW-0472">Membrane</keyword>
<dbReference type="Proteomes" id="UP000064939">
    <property type="component" value="Chromosome"/>
</dbReference>
<feature type="transmembrane region" description="Helical" evidence="1">
    <location>
        <begin position="33"/>
        <end position="51"/>
    </location>
</feature>
<dbReference type="OrthoDB" id="6904817at2"/>
<evidence type="ECO:0000313" key="3">
    <source>
        <dbReference type="Proteomes" id="UP000064939"/>
    </source>
</evidence>
<dbReference type="RefSeq" id="WP_054580166.1">
    <property type="nucleotide sequence ID" value="NZ_CP012808.1"/>
</dbReference>